<organism evidence="5 6">
    <name type="scientific">Puccinia coronata f. sp. avenae</name>
    <dbReference type="NCBI Taxonomy" id="200324"/>
    <lineage>
        <taxon>Eukaryota</taxon>
        <taxon>Fungi</taxon>
        <taxon>Dikarya</taxon>
        <taxon>Basidiomycota</taxon>
        <taxon>Pucciniomycotina</taxon>
        <taxon>Pucciniomycetes</taxon>
        <taxon>Pucciniales</taxon>
        <taxon>Pucciniaceae</taxon>
        <taxon>Puccinia</taxon>
    </lineage>
</organism>
<feature type="region of interest" description="Disordered" evidence="4">
    <location>
        <begin position="75"/>
        <end position="115"/>
    </location>
</feature>
<dbReference type="GO" id="GO:0046872">
    <property type="term" value="F:metal ion binding"/>
    <property type="evidence" value="ECO:0007669"/>
    <property type="project" value="UniProtKB-KW"/>
</dbReference>
<comment type="similarity">
    <text evidence="1">Belongs to the hemerythrin family.</text>
</comment>
<dbReference type="EMBL" id="PGCJ01000020">
    <property type="protein sequence ID" value="PLW56469.1"/>
    <property type="molecule type" value="Genomic_DNA"/>
</dbReference>
<keyword evidence="6" id="KW-1185">Reference proteome</keyword>
<dbReference type="InterPro" id="IPR035938">
    <property type="entry name" value="Hemerythrin-like_sf"/>
</dbReference>
<evidence type="ECO:0000313" key="6">
    <source>
        <dbReference type="Proteomes" id="UP000235388"/>
    </source>
</evidence>
<keyword evidence="2" id="KW-0479">Metal-binding</keyword>
<dbReference type="AlphaFoldDB" id="A0A2N5W2J8"/>
<proteinExistence type="inferred from homology"/>
<sequence>MSFATQKLSVAYHVINNHHHHFVVLQDNALPLSSSDILIFLILRSQSHFATHHQHPSCSYHCHCHTSLPVQTTTLETREPPLLHPLNSKSFQRADSHLPPESSGQAGSHLPPESF</sequence>
<dbReference type="SUPFAM" id="SSF47188">
    <property type="entry name" value="Hemerythrin-like"/>
    <property type="match status" value="1"/>
</dbReference>
<protein>
    <submittedName>
        <fullName evidence="5">Uncharacterized protein</fullName>
    </submittedName>
</protein>
<reference evidence="5 6" key="1">
    <citation type="submission" date="2017-11" db="EMBL/GenBank/DDBJ databases">
        <title>De novo assembly and phasing of dikaryotic genomes from two isolates of Puccinia coronata f. sp. avenae, the causal agent of oat crown rust.</title>
        <authorList>
            <person name="Miller M.E."/>
            <person name="Zhang Y."/>
            <person name="Omidvar V."/>
            <person name="Sperschneider J."/>
            <person name="Schwessinger B."/>
            <person name="Raley C."/>
            <person name="Palmer J.M."/>
            <person name="Garnica D."/>
            <person name="Upadhyaya N."/>
            <person name="Rathjen J."/>
            <person name="Taylor J.M."/>
            <person name="Park R.F."/>
            <person name="Dodds P.N."/>
            <person name="Hirsch C.D."/>
            <person name="Kianian S.F."/>
            <person name="Figueroa M."/>
        </authorList>
    </citation>
    <scope>NUCLEOTIDE SEQUENCE [LARGE SCALE GENOMIC DNA]</scope>
    <source>
        <strain evidence="5">12NC29</strain>
    </source>
</reference>
<evidence type="ECO:0000256" key="4">
    <source>
        <dbReference type="SAM" id="MobiDB-lite"/>
    </source>
</evidence>
<evidence type="ECO:0000256" key="3">
    <source>
        <dbReference type="ARBA" id="ARBA00023004"/>
    </source>
</evidence>
<evidence type="ECO:0000256" key="1">
    <source>
        <dbReference type="ARBA" id="ARBA00010587"/>
    </source>
</evidence>
<accession>A0A2N5W2J8</accession>
<gene>
    <name evidence="5" type="ORF">PCANC_04886</name>
</gene>
<name>A0A2N5W2J8_9BASI</name>
<keyword evidence="3" id="KW-0408">Iron</keyword>
<evidence type="ECO:0000313" key="5">
    <source>
        <dbReference type="EMBL" id="PLW56469.1"/>
    </source>
</evidence>
<evidence type="ECO:0000256" key="2">
    <source>
        <dbReference type="ARBA" id="ARBA00022723"/>
    </source>
</evidence>
<comment type="caution">
    <text evidence="5">The sequence shown here is derived from an EMBL/GenBank/DDBJ whole genome shotgun (WGS) entry which is preliminary data.</text>
</comment>
<dbReference type="Proteomes" id="UP000235388">
    <property type="component" value="Unassembled WGS sequence"/>
</dbReference>